<dbReference type="Gene3D" id="3.40.50.1820">
    <property type="entry name" value="alpha/beta hydrolase"/>
    <property type="match status" value="1"/>
</dbReference>
<reference evidence="5 6" key="1">
    <citation type="submission" date="2024-09" db="EMBL/GenBank/DDBJ databases">
        <authorList>
            <person name="Sun Q."/>
            <person name="Mori K."/>
        </authorList>
    </citation>
    <scope>NUCLEOTIDE SEQUENCE [LARGE SCALE GENOMIC DNA]</scope>
    <source>
        <strain evidence="5 6">KCTC 23315</strain>
    </source>
</reference>
<dbReference type="Pfam" id="PF03403">
    <property type="entry name" value="PAF-AH_p_II"/>
    <property type="match status" value="1"/>
</dbReference>
<keyword evidence="6" id="KW-1185">Reference proteome</keyword>
<dbReference type="RefSeq" id="WP_377246124.1">
    <property type="nucleotide sequence ID" value="NZ_JBHLXP010000004.1"/>
</dbReference>
<dbReference type="PANTHER" id="PTHR10272:SF0">
    <property type="entry name" value="PLATELET-ACTIVATING FACTOR ACETYLHYDROLASE"/>
    <property type="match status" value="1"/>
</dbReference>
<gene>
    <name evidence="5" type="ORF">ACFFJP_15595</name>
</gene>
<keyword evidence="1 5" id="KW-0378">Hydrolase</keyword>
<keyword evidence="3" id="KW-0443">Lipid metabolism</keyword>
<evidence type="ECO:0000256" key="1">
    <source>
        <dbReference type="ARBA" id="ARBA00022801"/>
    </source>
</evidence>
<dbReference type="InterPro" id="IPR016986">
    <property type="entry name" value="UCP031982_abhydr"/>
</dbReference>
<evidence type="ECO:0000256" key="4">
    <source>
        <dbReference type="SAM" id="Phobius"/>
    </source>
</evidence>
<evidence type="ECO:0000313" key="6">
    <source>
        <dbReference type="Proteomes" id="UP001589813"/>
    </source>
</evidence>
<evidence type="ECO:0000256" key="2">
    <source>
        <dbReference type="ARBA" id="ARBA00022963"/>
    </source>
</evidence>
<feature type="transmembrane region" description="Helical" evidence="4">
    <location>
        <begin position="21"/>
        <end position="45"/>
    </location>
</feature>
<dbReference type="GO" id="GO:0016787">
    <property type="term" value="F:hydrolase activity"/>
    <property type="evidence" value="ECO:0007669"/>
    <property type="project" value="UniProtKB-KW"/>
</dbReference>
<dbReference type="PIRSF" id="PIRSF031982">
    <property type="entry name" value="UCP031982_abhydr"/>
    <property type="match status" value="1"/>
</dbReference>
<comment type="caution">
    <text evidence="5">The sequence shown here is derived from an EMBL/GenBank/DDBJ whole genome shotgun (WGS) entry which is preliminary data.</text>
</comment>
<evidence type="ECO:0000313" key="5">
    <source>
        <dbReference type="EMBL" id="MFC0049722.1"/>
    </source>
</evidence>
<sequence>MHNPTSTLPATAARQSFSKKLLKWGGIVFLTLVLLAGLLVSAFYWTALRTEQPVGFQAVRAVDANGKPFGLGIWYPTTAATSASWTGSFLMQVATNGPIAGTSLPLVVISHGTGGGIPSHADLAMALAAAGYVVAAPMHSDNYLDTSSVGTPAYFTGRSQQLRSTIDFMLSQWPGHAQVDANRVGAYGFSIGAFTVLTAAGAKPDLRGLAKYCTDHSEFACDMLRQSNSFLLGTDLPAGFDHFAQDQRIKAIVVAAPGLGFTFSGKDALANVNAPLQLWQGDKDINVPDATNAKVIRDALADRVEFHSVPNAAHLSFLVPCGVLKMLPVCTDPAGFDRQQFHDTMNPLVVAFFTKQLAQP</sequence>
<keyword evidence="4" id="KW-1133">Transmembrane helix</keyword>
<accession>A0ABV6BFY3</accession>
<evidence type="ECO:0000256" key="3">
    <source>
        <dbReference type="ARBA" id="ARBA00023098"/>
    </source>
</evidence>
<dbReference type="SUPFAM" id="SSF53474">
    <property type="entry name" value="alpha/beta-Hydrolases"/>
    <property type="match status" value="1"/>
</dbReference>
<dbReference type="PANTHER" id="PTHR10272">
    <property type="entry name" value="PLATELET-ACTIVATING FACTOR ACETYLHYDROLASE"/>
    <property type="match status" value="1"/>
</dbReference>
<protein>
    <submittedName>
        <fullName evidence="5">Alpha/beta hydrolase family protein</fullName>
    </submittedName>
</protein>
<keyword evidence="4" id="KW-0472">Membrane</keyword>
<dbReference type="Proteomes" id="UP001589813">
    <property type="component" value="Unassembled WGS sequence"/>
</dbReference>
<organism evidence="5 6">
    <name type="scientific">Rheinheimera tilapiae</name>
    <dbReference type="NCBI Taxonomy" id="875043"/>
    <lineage>
        <taxon>Bacteria</taxon>
        <taxon>Pseudomonadati</taxon>
        <taxon>Pseudomonadota</taxon>
        <taxon>Gammaproteobacteria</taxon>
        <taxon>Chromatiales</taxon>
        <taxon>Chromatiaceae</taxon>
        <taxon>Rheinheimera</taxon>
    </lineage>
</organism>
<dbReference type="EMBL" id="JBHLXP010000004">
    <property type="protein sequence ID" value="MFC0049722.1"/>
    <property type="molecule type" value="Genomic_DNA"/>
</dbReference>
<name>A0ABV6BFY3_9GAMM</name>
<keyword evidence="2" id="KW-0442">Lipid degradation</keyword>
<proteinExistence type="predicted"/>
<keyword evidence="4" id="KW-0812">Transmembrane</keyword>
<dbReference type="InterPro" id="IPR029058">
    <property type="entry name" value="AB_hydrolase_fold"/>
</dbReference>